<dbReference type="PROSITE" id="PS51068">
    <property type="entry name" value="FPG_CAT"/>
    <property type="match status" value="1"/>
</dbReference>
<reference evidence="17 18" key="1">
    <citation type="submission" date="2018-10" db="EMBL/GenBank/DDBJ databases">
        <title>Genomic Encyclopedia of Archaeal and Bacterial Type Strains, Phase II (KMG-II): from individual species to whole genera.</title>
        <authorList>
            <person name="Goeker M."/>
        </authorList>
    </citation>
    <scope>NUCLEOTIDE SEQUENCE [LARGE SCALE GENOMIC DNA]</scope>
    <source>
        <strain evidence="17 18">RP-AC37</strain>
    </source>
</reference>
<dbReference type="CDD" id="cd08971">
    <property type="entry name" value="AcNei2_N"/>
    <property type="match status" value="1"/>
</dbReference>
<gene>
    <name evidence="17" type="ORF">CLV35_1112</name>
</gene>
<organism evidence="17 18">
    <name type="scientific">Motilibacter peucedani</name>
    <dbReference type="NCBI Taxonomy" id="598650"/>
    <lineage>
        <taxon>Bacteria</taxon>
        <taxon>Bacillati</taxon>
        <taxon>Actinomycetota</taxon>
        <taxon>Actinomycetes</taxon>
        <taxon>Motilibacterales</taxon>
        <taxon>Motilibacteraceae</taxon>
        <taxon>Motilibacter</taxon>
    </lineage>
</organism>
<dbReference type="Proteomes" id="UP000281955">
    <property type="component" value="Unassembled WGS sequence"/>
</dbReference>
<evidence type="ECO:0000256" key="5">
    <source>
        <dbReference type="ARBA" id="ARBA00022771"/>
    </source>
</evidence>
<keyword evidence="6" id="KW-0378">Hydrolase</keyword>
<keyword evidence="9" id="KW-0234">DNA repair</keyword>
<evidence type="ECO:0000259" key="16">
    <source>
        <dbReference type="PROSITE" id="PS51068"/>
    </source>
</evidence>
<keyword evidence="5 14" id="KW-0863">Zinc-finger</keyword>
<evidence type="ECO:0000256" key="1">
    <source>
        <dbReference type="ARBA" id="ARBA00009409"/>
    </source>
</evidence>
<dbReference type="PROSITE" id="PS01242">
    <property type="entry name" value="ZF_FPG_1"/>
    <property type="match status" value="1"/>
</dbReference>
<evidence type="ECO:0000313" key="18">
    <source>
        <dbReference type="Proteomes" id="UP000281955"/>
    </source>
</evidence>
<dbReference type="SMART" id="SM01232">
    <property type="entry name" value="H2TH"/>
    <property type="match status" value="1"/>
</dbReference>
<dbReference type="SUPFAM" id="SSF57716">
    <property type="entry name" value="Glucocorticoid receptor-like (DNA-binding domain)"/>
    <property type="match status" value="1"/>
</dbReference>
<evidence type="ECO:0000256" key="7">
    <source>
        <dbReference type="ARBA" id="ARBA00022833"/>
    </source>
</evidence>
<comment type="similarity">
    <text evidence="1">Belongs to the FPG family.</text>
</comment>
<dbReference type="GO" id="GO:0000703">
    <property type="term" value="F:oxidized pyrimidine nucleobase lesion DNA N-glycosylase activity"/>
    <property type="evidence" value="ECO:0007669"/>
    <property type="project" value="TreeGrafter"/>
</dbReference>
<accession>A0A420XR94</accession>
<dbReference type="Gene3D" id="1.10.8.50">
    <property type="match status" value="1"/>
</dbReference>
<evidence type="ECO:0000256" key="13">
    <source>
        <dbReference type="ARBA" id="ARBA00044632"/>
    </source>
</evidence>
<proteinExistence type="inferred from homology"/>
<keyword evidence="7" id="KW-0862">Zinc</keyword>
<dbReference type="InterPro" id="IPR010979">
    <property type="entry name" value="Ribosomal_uS13-like_H2TH"/>
</dbReference>
<dbReference type="GO" id="GO:0008270">
    <property type="term" value="F:zinc ion binding"/>
    <property type="evidence" value="ECO:0007669"/>
    <property type="project" value="UniProtKB-KW"/>
</dbReference>
<evidence type="ECO:0000256" key="9">
    <source>
        <dbReference type="ARBA" id="ARBA00023204"/>
    </source>
</evidence>
<dbReference type="InterPro" id="IPR044090">
    <property type="entry name" value="Nei2_N"/>
</dbReference>
<protein>
    <recommendedName>
        <fullName evidence="2">DNA-(apurinic or apyrimidinic site) lyase</fullName>
        <ecNumber evidence="2">4.2.99.18</ecNumber>
    </recommendedName>
</protein>
<dbReference type="PANTHER" id="PTHR42697">
    <property type="entry name" value="ENDONUCLEASE 8"/>
    <property type="match status" value="1"/>
</dbReference>
<dbReference type="GO" id="GO:0006284">
    <property type="term" value="P:base-excision repair"/>
    <property type="evidence" value="ECO:0007669"/>
    <property type="project" value="InterPro"/>
</dbReference>
<dbReference type="InterPro" id="IPR000214">
    <property type="entry name" value="Znf_DNA_glyclase/AP_lyase"/>
</dbReference>
<dbReference type="PANTHER" id="PTHR42697:SF1">
    <property type="entry name" value="ENDONUCLEASE 8"/>
    <property type="match status" value="1"/>
</dbReference>
<dbReference type="InterPro" id="IPR035937">
    <property type="entry name" value="FPG_N"/>
</dbReference>
<keyword evidence="12" id="KW-0326">Glycosidase</keyword>
<keyword evidence="8" id="KW-0238">DNA-binding</keyword>
<evidence type="ECO:0000256" key="12">
    <source>
        <dbReference type="ARBA" id="ARBA00023295"/>
    </source>
</evidence>
<dbReference type="AlphaFoldDB" id="A0A420XR94"/>
<dbReference type="InterPro" id="IPR012319">
    <property type="entry name" value="FPG_cat"/>
</dbReference>
<dbReference type="PROSITE" id="PS51066">
    <property type="entry name" value="ZF_FPG_2"/>
    <property type="match status" value="1"/>
</dbReference>
<evidence type="ECO:0000256" key="11">
    <source>
        <dbReference type="ARBA" id="ARBA00023268"/>
    </source>
</evidence>
<evidence type="ECO:0000259" key="15">
    <source>
        <dbReference type="PROSITE" id="PS51066"/>
    </source>
</evidence>
<evidence type="ECO:0000256" key="3">
    <source>
        <dbReference type="ARBA" id="ARBA00022723"/>
    </source>
</evidence>
<evidence type="ECO:0000256" key="6">
    <source>
        <dbReference type="ARBA" id="ARBA00022801"/>
    </source>
</evidence>
<comment type="catalytic activity">
    <reaction evidence="13">
        <text>2'-deoxyribonucleotide-(2'-deoxyribose 5'-phosphate)-2'-deoxyribonucleotide-DNA = a 3'-end 2'-deoxyribonucleotide-(2,3-dehydro-2,3-deoxyribose 5'-phosphate)-DNA + a 5'-end 5'-phospho-2'-deoxyribonucleoside-DNA + H(+)</text>
        <dbReference type="Rhea" id="RHEA:66592"/>
        <dbReference type="Rhea" id="RHEA-COMP:13180"/>
        <dbReference type="Rhea" id="RHEA-COMP:16897"/>
        <dbReference type="Rhea" id="RHEA-COMP:17067"/>
        <dbReference type="ChEBI" id="CHEBI:15378"/>
        <dbReference type="ChEBI" id="CHEBI:136412"/>
        <dbReference type="ChEBI" id="CHEBI:157695"/>
        <dbReference type="ChEBI" id="CHEBI:167181"/>
        <dbReference type="EC" id="4.2.99.18"/>
    </reaction>
</comment>
<evidence type="ECO:0000256" key="10">
    <source>
        <dbReference type="ARBA" id="ARBA00023239"/>
    </source>
</evidence>
<evidence type="ECO:0000256" key="2">
    <source>
        <dbReference type="ARBA" id="ARBA00012720"/>
    </source>
</evidence>
<keyword evidence="17" id="KW-0540">Nuclease</keyword>
<dbReference type="SUPFAM" id="SSF46946">
    <property type="entry name" value="S13-like H2TH domain"/>
    <property type="match status" value="1"/>
</dbReference>
<dbReference type="OrthoDB" id="9800855at2"/>
<dbReference type="Pfam" id="PF01149">
    <property type="entry name" value="Fapy_DNA_glyco"/>
    <property type="match status" value="1"/>
</dbReference>
<keyword evidence="3" id="KW-0479">Metal-binding</keyword>
<keyword evidence="17" id="KW-0255">Endonuclease</keyword>
<evidence type="ECO:0000256" key="4">
    <source>
        <dbReference type="ARBA" id="ARBA00022763"/>
    </source>
</evidence>
<feature type="domain" description="Formamidopyrimidine-DNA glycosylase catalytic" evidence="16">
    <location>
        <begin position="2"/>
        <end position="78"/>
    </location>
</feature>
<dbReference type="InParanoid" id="A0A420XR94"/>
<evidence type="ECO:0000313" key="17">
    <source>
        <dbReference type="EMBL" id="RKS77426.1"/>
    </source>
</evidence>
<keyword evidence="11" id="KW-0511">Multifunctional enzyme</keyword>
<dbReference type="SUPFAM" id="SSF81624">
    <property type="entry name" value="N-terminal domain of MutM-like DNA repair proteins"/>
    <property type="match status" value="1"/>
</dbReference>
<comment type="caution">
    <text evidence="17">The sequence shown here is derived from an EMBL/GenBank/DDBJ whole genome shotgun (WGS) entry which is preliminary data.</text>
</comment>
<keyword evidence="10" id="KW-0456">Lyase</keyword>
<dbReference type="GO" id="GO:0003684">
    <property type="term" value="F:damaged DNA binding"/>
    <property type="evidence" value="ECO:0007669"/>
    <property type="project" value="InterPro"/>
</dbReference>
<dbReference type="EMBL" id="RBWV01000010">
    <property type="protein sequence ID" value="RKS77426.1"/>
    <property type="molecule type" value="Genomic_DNA"/>
</dbReference>
<dbReference type="GO" id="GO:0140078">
    <property type="term" value="F:class I DNA-(apurinic or apyrimidinic site) endonuclease activity"/>
    <property type="evidence" value="ECO:0007669"/>
    <property type="project" value="UniProtKB-EC"/>
</dbReference>
<feature type="domain" description="FPG-type" evidence="15">
    <location>
        <begin position="222"/>
        <end position="260"/>
    </location>
</feature>
<dbReference type="SMART" id="SM00898">
    <property type="entry name" value="Fapy_DNA_glyco"/>
    <property type="match status" value="1"/>
</dbReference>
<dbReference type="Pfam" id="PF06831">
    <property type="entry name" value="H2TH"/>
    <property type="match status" value="1"/>
</dbReference>
<keyword evidence="4" id="KW-0227">DNA damage</keyword>
<dbReference type="FunCoup" id="A0A420XR94">
    <property type="interactions" value="1"/>
</dbReference>
<evidence type="ECO:0000256" key="14">
    <source>
        <dbReference type="PROSITE-ProRule" id="PRU00391"/>
    </source>
</evidence>
<keyword evidence="18" id="KW-1185">Reference proteome</keyword>
<dbReference type="EC" id="4.2.99.18" evidence="2"/>
<name>A0A420XR94_9ACTN</name>
<evidence type="ECO:0000256" key="8">
    <source>
        <dbReference type="ARBA" id="ARBA00023125"/>
    </source>
</evidence>
<sequence>MPEGDTVWLAGRRMHEALAGRVLTRSDFRVPQHATVDLSGRCVREVVSRGKHLLTRIEGGLTLHTHFRMDGTWHLYRHGERWHGGAGHQVRVVLENADWVAVGYRLPVVELIDTSAEAEAVGHLGPDLLGPDWDLDEAVRRLQRQPEREVGDALLDQRNLAGIGNLYKAETLFLAATSPFTPVVEVRNLEGLVRRAQVLLDRNKGTPQQSTTGDLRRGRQHWVFERAEKPCLRCGTPILLAEQGEAPYARLTYWCPRCQPGRVPRTMRRSDVPRTIGRTRYKP</sequence>
<dbReference type="InterPro" id="IPR015886">
    <property type="entry name" value="H2TH_FPG"/>
</dbReference>
<dbReference type="RefSeq" id="WP_121192468.1">
    <property type="nucleotide sequence ID" value="NZ_RBWV01000010.1"/>
</dbReference>
<dbReference type="Gene3D" id="3.20.190.10">
    <property type="entry name" value="MutM-like, N-terminal"/>
    <property type="match status" value="1"/>
</dbReference>
<dbReference type="InterPro" id="IPR015887">
    <property type="entry name" value="DNA_glyclase_Znf_dom_DNA_BS"/>
</dbReference>